<feature type="compositionally biased region" description="Basic and acidic residues" evidence="1">
    <location>
        <begin position="52"/>
        <end position="73"/>
    </location>
</feature>
<reference evidence="2 3" key="1">
    <citation type="journal article" date="2019" name="Commun. Biol.">
        <title>The bagworm genome reveals a unique fibroin gene that provides high tensile strength.</title>
        <authorList>
            <person name="Kono N."/>
            <person name="Nakamura H."/>
            <person name="Ohtoshi R."/>
            <person name="Tomita M."/>
            <person name="Numata K."/>
            <person name="Arakawa K."/>
        </authorList>
    </citation>
    <scope>NUCLEOTIDE SEQUENCE [LARGE SCALE GENOMIC DNA]</scope>
</reference>
<name>A0A4C1ZB07_EUMVA</name>
<organism evidence="2 3">
    <name type="scientific">Eumeta variegata</name>
    <name type="common">Bagworm moth</name>
    <name type="synonym">Eumeta japonica</name>
    <dbReference type="NCBI Taxonomy" id="151549"/>
    <lineage>
        <taxon>Eukaryota</taxon>
        <taxon>Metazoa</taxon>
        <taxon>Ecdysozoa</taxon>
        <taxon>Arthropoda</taxon>
        <taxon>Hexapoda</taxon>
        <taxon>Insecta</taxon>
        <taxon>Pterygota</taxon>
        <taxon>Neoptera</taxon>
        <taxon>Endopterygota</taxon>
        <taxon>Lepidoptera</taxon>
        <taxon>Glossata</taxon>
        <taxon>Ditrysia</taxon>
        <taxon>Tineoidea</taxon>
        <taxon>Psychidae</taxon>
        <taxon>Oiketicinae</taxon>
        <taxon>Eumeta</taxon>
    </lineage>
</organism>
<dbReference type="AlphaFoldDB" id="A0A4C1ZB07"/>
<dbReference type="Proteomes" id="UP000299102">
    <property type="component" value="Unassembled WGS sequence"/>
</dbReference>
<evidence type="ECO:0000313" key="3">
    <source>
        <dbReference type="Proteomes" id="UP000299102"/>
    </source>
</evidence>
<gene>
    <name evidence="2" type="ORF">EVAR_60711_1</name>
</gene>
<accession>A0A4C1ZB07</accession>
<comment type="caution">
    <text evidence="2">The sequence shown here is derived from an EMBL/GenBank/DDBJ whole genome shotgun (WGS) entry which is preliminary data.</text>
</comment>
<sequence>MFPTQLVDDGCRQLRQETVGIVERERTPSDVQNVSPRMSCAGAAPYRSRVLGVHDPRLDRSRRPEVDGPARRR</sequence>
<proteinExistence type="predicted"/>
<dbReference type="EMBL" id="BGZK01001705">
    <property type="protein sequence ID" value="GBP84910.1"/>
    <property type="molecule type" value="Genomic_DNA"/>
</dbReference>
<protein>
    <submittedName>
        <fullName evidence="2">Uncharacterized protein</fullName>
    </submittedName>
</protein>
<keyword evidence="3" id="KW-1185">Reference proteome</keyword>
<evidence type="ECO:0000256" key="1">
    <source>
        <dbReference type="SAM" id="MobiDB-lite"/>
    </source>
</evidence>
<feature type="region of interest" description="Disordered" evidence="1">
    <location>
        <begin position="45"/>
        <end position="73"/>
    </location>
</feature>
<evidence type="ECO:0000313" key="2">
    <source>
        <dbReference type="EMBL" id="GBP84910.1"/>
    </source>
</evidence>